<comment type="subcellular location">
    <subcellularLocation>
        <location evidence="1">Membrane</location>
        <topology evidence="1">Multi-pass membrane protein</topology>
    </subcellularLocation>
</comment>
<evidence type="ECO:0000313" key="9">
    <source>
        <dbReference type="Proteomes" id="UP000193061"/>
    </source>
</evidence>
<dbReference type="PRINTS" id="PR01035">
    <property type="entry name" value="TCRTETA"/>
</dbReference>
<evidence type="ECO:0000259" key="7">
    <source>
        <dbReference type="PROSITE" id="PS50850"/>
    </source>
</evidence>
<keyword evidence="9" id="KW-1185">Reference proteome</keyword>
<dbReference type="Pfam" id="PF07690">
    <property type="entry name" value="MFS_1"/>
    <property type="match status" value="1"/>
</dbReference>
<feature type="transmembrane region" description="Helical" evidence="6">
    <location>
        <begin position="169"/>
        <end position="189"/>
    </location>
</feature>
<feature type="transmembrane region" description="Helical" evidence="6">
    <location>
        <begin position="312"/>
        <end position="336"/>
    </location>
</feature>
<keyword evidence="3 6" id="KW-0812">Transmembrane</keyword>
<keyword evidence="5 6" id="KW-0472">Membrane</keyword>
<feature type="transmembrane region" description="Helical" evidence="6">
    <location>
        <begin position="348"/>
        <end position="369"/>
    </location>
</feature>
<evidence type="ECO:0000313" key="8">
    <source>
        <dbReference type="EMBL" id="SLN13741.1"/>
    </source>
</evidence>
<dbReference type="GO" id="GO:0005886">
    <property type="term" value="C:plasma membrane"/>
    <property type="evidence" value="ECO:0007669"/>
    <property type="project" value="TreeGrafter"/>
</dbReference>
<dbReference type="InterPro" id="IPR001958">
    <property type="entry name" value="Tet-R_TetA/multi-R_MdtG-like"/>
</dbReference>
<keyword evidence="2" id="KW-0813">Transport</keyword>
<gene>
    <name evidence="8" type="primary">bcr_1</name>
    <name evidence="8" type="ORF">ROA7450_00215</name>
</gene>
<dbReference type="GO" id="GO:0015385">
    <property type="term" value="F:sodium:proton antiporter activity"/>
    <property type="evidence" value="ECO:0007669"/>
    <property type="project" value="TreeGrafter"/>
</dbReference>
<proteinExistence type="predicted"/>
<feature type="transmembrane region" description="Helical" evidence="6">
    <location>
        <begin position="375"/>
        <end position="393"/>
    </location>
</feature>
<feature type="transmembrane region" description="Helical" evidence="6">
    <location>
        <begin position="139"/>
        <end position="163"/>
    </location>
</feature>
<evidence type="ECO:0000256" key="5">
    <source>
        <dbReference type="ARBA" id="ARBA00023136"/>
    </source>
</evidence>
<dbReference type="PROSITE" id="PS50850">
    <property type="entry name" value="MFS"/>
    <property type="match status" value="1"/>
</dbReference>
<sequence length="400" mass="42021">MAEPSEDKHAFQRGDALIFFGGITALTAISIDIILPATGVIARSFGVKESLGAMLVGSYFLAYAAGMMLWGLFSDAFGRRLALILSLISFTASSLLCALAPSFEVLIAGRILQGLTGGAPVIARAMVRDVSSGNEAARILTVLTAILTVATLIAPVLGSGLLVLFEWRAIFWALTLLGLIFLAYTIFVIEETMTERRPDRFTWSFVAASSRQLFALPAYVVPVVASSFAFAGYAAILSVGAVLTENVYHVSPQAFGSLFALAALANTCGALSARQMLKTVPLARITSLSVMLLGLAALVSVVSALTTPTLPLFWGVVCLYVFCFGMVYPTSVALALEPAGEMPGFATSLMSTIQTAMGAGGAALATVLFDGSHRAIPITMAIFGLLSVGTLLLKRRALQV</sequence>
<evidence type="ECO:0000256" key="4">
    <source>
        <dbReference type="ARBA" id="ARBA00022989"/>
    </source>
</evidence>
<dbReference type="SUPFAM" id="SSF103473">
    <property type="entry name" value="MFS general substrate transporter"/>
    <property type="match status" value="1"/>
</dbReference>
<protein>
    <submittedName>
        <fullName evidence="8">Bicyclomycin resistance protein</fullName>
    </submittedName>
</protein>
<dbReference type="InterPro" id="IPR036259">
    <property type="entry name" value="MFS_trans_sf"/>
</dbReference>
<feature type="transmembrane region" description="Helical" evidence="6">
    <location>
        <begin position="285"/>
        <end position="306"/>
    </location>
</feature>
<reference evidence="8 9" key="1">
    <citation type="submission" date="2017-03" db="EMBL/GenBank/DDBJ databases">
        <authorList>
            <person name="Afonso C.L."/>
            <person name="Miller P.J."/>
            <person name="Scott M.A."/>
            <person name="Spackman E."/>
            <person name="Goraichik I."/>
            <person name="Dimitrov K.M."/>
            <person name="Suarez D.L."/>
            <person name="Swayne D.E."/>
        </authorList>
    </citation>
    <scope>NUCLEOTIDE SEQUENCE [LARGE SCALE GENOMIC DNA]</scope>
    <source>
        <strain evidence="8 9">CECT 7450</strain>
    </source>
</reference>
<accession>A0A1X6Y8D4</accession>
<dbReference type="PANTHER" id="PTHR23502">
    <property type="entry name" value="MAJOR FACILITATOR SUPERFAMILY"/>
    <property type="match status" value="1"/>
</dbReference>
<name>A0A1X6Y8D4_9RHOB</name>
<feature type="transmembrane region" description="Helical" evidence="6">
    <location>
        <begin position="51"/>
        <end position="73"/>
    </location>
</feature>
<dbReference type="OrthoDB" id="9800416at2"/>
<dbReference type="Proteomes" id="UP000193061">
    <property type="component" value="Unassembled WGS sequence"/>
</dbReference>
<keyword evidence="4 6" id="KW-1133">Transmembrane helix</keyword>
<feature type="transmembrane region" description="Helical" evidence="6">
    <location>
        <begin position="80"/>
        <end position="101"/>
    </location>
</feature>
<dbReference type="AlphaFoldDB" id="A0A1X6Y8D4"/>
<dbReference type="GO" id="GO:1990961">
    <property type="term" value="P:xenobiotic detoxification by transmembrane export across the plasma membrane"/>
    <property type="evidence" value="ECO:0007669"/>
    <property type="project" value="TreeGrafter"/>
</dbReference>
<feature type="transmembrane region" description="Helical" evidence="6">
    <location>
        <begin position="16"/>
        <end position="39"/>
    </location>
</feature>
<dbReference type="InterPro" id="IPR020846">
    <property type="entry name" value="MFS_dom"/>
</dbReference>
<dbReference type="CDD" id="cd17320">
    <property type="entry name" value="MFS_MdfA_MDR_like"/>
    <property type="match status" value="1"/>
</dbReference>
<dbReference type="EMBL" id="FWFX01000001">
    <property type="protein sequence ID" value="SLN13741.1"/>
    <property type="molecule type" value="Genomic_DNA"/>
</dbReference>
<evidence type="ECO:0000256" key="2">
    <source>
        <dbReference type="ARBA" id="ARBA00022448"/>
    </source>
</evidence>
<dbReference type="PANTHER" id="PTHR23502:SF132">
    <property type="entry name" value="POLYAMINE TRANSPORTER 2-RELATED"/>
    <property type="match status" value="1"/>
</dbReference>
<feature type="transmembrane region" description="Helical" evidence="6">
    <location>
        <begin position="254"/>
        <end position="273"/>
    </location>
</feature>
<feature type="transmembrane region" description="Helical" evidence="6">
    <location>
        <begin position="219"/>
        <end position="242"/>
    </location>
</feature>
<dbReference type="RefSeq" id="WP_159453972.1">
    <property type="nucleotide sequence ID" value="NZ_FWFX01000001.1"/>
</dbReference>
<evidence type="ECO:0000256" key="3">
    <source>
        <dbReference type="ARBA" id="ARBA00022692"/>
    </source>
</evidence>
<dbReference type="Gene3D" id="1.20.1720.10">
    <property type="entry name" value="Multidrug resistance protein D"/>
    <property type="match status" value="1"/>
</dbReference>
<feature type="transmembrane region" description="Helical" evidence="6">
    <location>
        <begin position="107"/>
        <end position="127"/>
    </location>
</feature>
<evidence type="ECO:0000256" key="1">
    <source>
        <dbReference type="ARBA" id="ARBA00004141"/>
    </source>
</evidence>
<organism evidence="8 9">
    <name type="scientific">Roseovarius albus</name>
    <dbReference type="NCBI Taxonomy" id="1247867"/>
    <lineage>
        <taxon>Bacteria</taxon>
        <taxon>Pseudomonadati</taxon>
        <taxon>Pseudomonadota</taxon>
        <taxon>Alphaproteobacteria</taxon>
        <taxon>Rhodobacterales</taxon>
        <taxon>Roseobacteraceae</taxon>
        <taxon>Roseovarius</taxon>
    </lineage>
</organism>
<evidence type="ECO:0000256" key="6">
    <source>
        <dbReference type="SAM" id="Phobius"/>
    </source>
</evidence>
<feature type="domain" description="Major facilitator superfamily (MFS) profile" evidence="7">
    <location>
        <begin position="16"/>
        <end position="398"/>
    </location>
</feature>
<dbReference type="InterPro" id="IPR011701">
    <property type="entry name" value="MFS"/>
</dbReference>